<evidence type="ECO:0000256" key="1">
    <source>
        <dbReference type="SAM" id="Phobius"/>
    </source>
</evidence>
<feature type="transmembrane region" description="Helical" evidence="1">
    <location>
        <begin position="228"/>
        <end position="247"/>
    </location>
</feature>
<dbReference type="Proteomes" id="UP000831796">
    <property type="component" value="Chromosome"/>
</dbReference>
<dbReference type="GO" id="GO:0000271">
    <property type="term" value="P:polysaccharide biosynthetic process"/>
    <property type="evidence" value="ECO:0007669"/>
    <property type="project" value="TreeGrafter"/>
</dbReference>
<dbReference type="InterPro" id="IPR002656">
    <property type="entry name" value="Acyl_transf_3_dom"/>
</dbReference>
<dbReference type="PANTHER" id="PTHR23028">
    <property type="entry name" value="ACETYLTRANSFERASE"/>
    <property type="match status" value="1"/>
</dbReference>
<proteinExistence type="predicted"/>
<dbReference type="KEGG" id="hcu:MUN79_18170"/>
<keyword evidence="1" id="KW-1133">Transmembrane helix</keyword>
<dbReference type="AlphaFoldDB" id="A0A8T9Q0T4"/>
<reference evidence="3" key="1">
    <citation type="submission" date="2022-04" db="EMBL/GenBank/DDBJ databases">
        <title>Hymenobacter sp. isolated from the air.</title>
        <authorList>
            <person name="Won M."/>
            <person name="Lee C.-M."/>
            <person name="Woen H.-Y."/>
            <person name="Kwon S.-W."/>
        </authorList>
    </citation>
    <scope>NUCLEOTIDE SEQUENCE</scope>
    <source>
        <strain evidence="3">5116S-3</strain>
    </source>
</reference>
<gene>
    <name evidence="3" type="ORF">MUN79_18170</name>
</gene>
<dbReference type="InterPro" id="IPR050879">
    <property type="entry name" value="Acyltransferase_3"/>
</dbReference>
<feature type="transmembrane region" description="Helical" evidence="1">
    <location>
        <begin position="195"/>
        <end position="216"/>
    </location>
</feature>
<feature type="transmembrane region" description="Helical" evidence="1">
    <location>
        <begin position="87"/>
        <end position="105"/>
    </location>
</feature>
<dbReference type="GO" id="GO:0016747">
    <property type="term" value="F:acyltransferase activity, transferring groups other than amino-acyl groups"/>
    <property type="evidence" value="ECO:0007669"/>
    <property type="project" value="InterPro"/>
</dbReference>
<feature type="domain" description="Acyltransferase 3" evidence="2">
    <location>
        <begin position="9"/>
        <end position="344"/>
    </location>
</feature>
<feature type="transmembrane region" description="Helical" evidence="1">
    <location>
        <begin position="299"/>
        <end position="320"/>
    </location>
</feature>
<keyword evidence="3" id="KW-0808">Transferase</keyword>
<dbReference type="GO" id="GO:0016020">
    <property type="term" value="C:membrane"/>
    <property type="evidence" value="ECO:0007669"/>
    <property type="project" value="TreeGrafter"/>
</dbReference>
<keyword evidence="1" id="KW-0812">Transmembrane</keyword>
<dbReference type="Pfam" id="PF01757">
    <property type="entry name" value="Acyl_transf_3"/>
    <property type="match status" value="1"/>
</dbReference>
<evidence type="ECO:0000259" key="2">
    <source>
        <dbReference type="Pfam" id="PF01757"/>
    </source>
</evidence>
<keyword evidence="3" id="KW-0012">Acyltransferase</keyword>
<feature type="transmembrane region" description="Helical" evidence="1">
    <location>
        <begin position="47"/>
        <end position="66"/>
    </location>
</feature>
<feature type="transmembrane region" description="Helical" evidence="1">
    <location>
        <begin position="163"/>
        <end position="183"/>
    </location>
</feature>
<feature type="transmembrane region" description="Helical" evidence="1">
    <location>
        <begin position="259"/>
        <end position="278"/>
    </location>
</feature>
<name>A0A8T9Q0T4_9BACT</name>
<protein>
    <submittedName>
        <fullName evidence="3">Acyltransferase</fullName>
    </submittedName>
</protein>
<sequence length="366" mass="40544">MKPAAYFPALTGFRAVAALCVFLFHFPPVPATGELVPNGLHAFFREGHIGVSLFFSLSGFLIGRRYSQQNFSGPALRTYLYRRWARIYPVFFLVTTATFGFSKLYQQDDALRLYLVNITLLKGFLPSYAFSGVAQTWSLTVEECFYLLAPGLFWLSRRASRRWWAGAALGLALLGFLVYGVFFPAAEPGFPRFHFMLITTIFGRSTEFLLGATAALVPAGRLRGRATWLGSLALLGVSALLVTVQLQTGKVGIDTPGGVALNNLVLPAATALLLYGLACETTWLQHLLSTAAFQHLGRASYCFYLLHMGFLHDFLLGWLPTGWPTALHYGLVLLLTIAASLALYQLVEQPLHRWLLGRRRRLLVAG</sequence>
<accession>A0A8T9Q0T4</accession>
<evidence type="ECO:0000313" key="4">
    <source>
        <dbReference type="Proteomes" id="UP000831796"/>
    </source>
</evidence>
<dbReference type="PANTHER" id="PTHR23028:SF131">
    <property type="entry name" value="BLR2367 PROTEIN"/>
    <property type="match status" value="1"/>
</dbReference>
<evidence type="ECO:0000313" key="3">
    <source>
        <dbReference type="EMBL" id="UOQ70625.1"/>
    </source>
</evidence>
<dbReference type="RefSeq" id="WP_244674044.1">
    <property type="nucleotide sequence ID" value="NZ_CP095046.1"/>
</dbReference>
<keyword evidence="1" id="KW-0472">Membrane</keyword>
<organism evidence="3 4">
    <name type="scientific">Hymenobacter cellulosilyticus</name>
    <dbReference type="NCBI Taxonomy" id="2932248"/>
    <lineage>
        <taxon>Bacteria</taxon>
        <taxon>Pseudomonadati</taxon>
        <taxon>Bacteroidota</taxon>
        <taxon>Cytophagia</taxon>
        <taxon>Cytophagales</taxon>
        <taxon>Hymenobacteraceae</taxon>
        <taxon>Hymenobacter</taxon>
    </lineage>
</organism>
<feature type="transmembrane region" description="Helical" evidence="1">
    <location>
        <begin position="326"/>
        <end position="347"/>
    </location>
</feature>
<dbReference type="EMBL" id="CP095046">
    <property type="protein sequence ID" value="UOQ70625.1"/>
    <property type="molecule type" value="Genomic_DNA"/>
</dbReference>
<keyword evidence="4" id="KW-1185">Reference proteome</keyword>